<keyword evidence="4" id="KW-0677">Repeat</keyword>
<keyword evidence="2" id="KW-0964">Secreted</keyword>
<evidence type="ECO:0000256" key="4">
    <source>
        <dbReference type="ARBA" id="ARBA00022737"/>
    </source>
</evidence>
<evidence type="ECO:0000256" key="5">
    <source>
        <dbReference type="SAM" id="SignalP"/>
    </source>
</evidence>
<accession>A0A7E4VXF7</accession>
<feature type="signal peptide" evidence="5">
    <location>
        <begin position="1"/>
        <end position="18"/>
    </location>
</feature>
<dbReference type="PANTHER" id="PTHR46698:SF4">
    <property type="entry name" value="CROSSVEINLESS 2"/>
    <property type="match status" value="1"/>
</dbReference>
<feature type="domain" description="VWFC" evidence="6">
    <location>
        <begin position="318"/>
        <end position="386"/>
    </location>
</feature>
<dbReference type="Proteomes" id="UP000492821">
    <property type="component" value="Unassembled WGS sequence"/>
</dbReference>
<feature type="domain" description="VWFD" evidence="7">
    <location>
        <begin position="390"/>
        <end position="577"/>
    </location>
</feature>
<evidence type="ECO:0000259" key="7">
    <source>
        <dbReference type="PROSITE" id="PS51233"/>
    </source>
</evidence>
<feature type="domain" description="VWFC" evidence="6">
    <location>
        <begin position="237"/>
        <end position="297"/>
    </location>
</feature>
<dbReference type="PANTHER" id="PTHR46698">
    <property type="entry name" value="CROSSVEINLESS 2"/>
    <property type="match status" value="1"/>
</dbReference>
<dbReference type="Pfam" id="PF00094">
    <property type="entry name" value="VWD"/>
    <property type="match status" value="1"/>
</dbReference>
<evidence type="ECO:0000259" key="6">
    <source>
        <dbReference type="PROSITE" id="PS50184"/>
    </source>
</evidence>
<evidence type="ECO:0000256" key="1">
    <source>
        <dbReference type="ARBA" id="ARBA00004613"/>
    </source>
</evidence>
<feature type="chain" id="PRO_5028973964" evidence="5">
    <location>
        <begin position="19"/>
        <end position="688"/>
    </location>
</feature>
<dbReference type="Gene3D" id="6.20.200.20">
    <property type="match status" value="4"/>
</dbReference>
<reference evidence="8" key="1">
    <citation type="journal article" date="2013" name="Genetics">
        <title>The draft genome and transcriptome of Panagrellus redivivus are shaped by the harsh demands of a free-living lifestyle.</title>
        <authorList>
            <person name="Srinivasan J."/>
            <person name="Dillman A.R."/>
            <person name="Macchietto M.G."/>
            <person name="Heikkinen L."/>
            <person name="Lakso M."/>
            <person name="Fracchia K.M."/>
            <person name="Antoshechkin I."/>
            <person name="Mortazavi A."/>
            <person name="Wong G."/>
            <person name="Sternberg P.W."/>
        </authorList>
    </citation>
    <scope>NUCLEOTIDE SEQUENCE [LARGE SCALE GENOMIC DNA]</scope>
    <source>
        <strain evidence="8">MT8872</strain>
    </source>
</reference>
<keyword evidence="3 5" id="KW-0732">Signal</keyword>
<dbReference type="WBParaSite" id="Pan_g4751.t1">
    <property type="protein sequence ID" value="Pan_g4751.t1"/>
    <property type="gene ID" value="Pan_g4751"/>
</dbReference>
<dbReference type="SMART" id="SM00214">
    <property type="entry name" value="VWC"/>
    <property type="match status" value="2"/>
</dbReference>
<dbReference type="SUPFAM" id="SSF57603">
    <property type="entry name" value="FnI-like domain"/>
    <property type="match status" value="3"/>
</dbReference>
<dbReference type="SMART" id="SM00832">
    <property type="entry name" value="C8"/>
    <property type="match status" value="1"/>
</dbReference>
<evidence type="ECO:0000313" key="9">
    <source>
        <dbReference type="WBParaSite" id="Pan_g4751.t1"/>
    </source>
</evidence>
<dbReference type="InterPro" id="IPR052424">
    <property type="entry name" value="Kielin_Chordin-BMP_Reg"/>
</dbReference>
<proteinExistence type="predicted"/>
<evidence type="ECO:0000313" key="8">
    <source>
        <dbReference type="Proteomes" id="UP000492821"/>
    </source>
</evidence>
<dbReference type="Pfam" id="PF00093">
    <property type="entry name" value="VWC"/>
    <property type="match status" value="1"/>
</dbReference>
<dbReference type="Pfam" id="PF08742">
    <property type="entry name" value="C8"/>
    <property type="match status" value="1"/>
</dbReference>
<dbReference type="GO" id="GO:0005576">
    <property type="term" value="C:extracellular region"/>
    <property type="evidence" value="ECO:0007669"/>
    <property type="project" value="UniProtKB-SubCell"/>
</dbReference>
<dbReference type="InterPro" id="IPR001007">
    <property type="entry name" value="VWF_dom"/>
</dbReference>
<sequence>MWGVVAHAFMVCWMGVSFESVGGQGLLKGNAIPCDSPDGTVIDLATILGRAPNQPCLTCLCSSGSIKCIMETCPELATCPLAEAQTQSKHNTTSEQPPCCPKCRTCTYLGRKRQNDERWRSVEDNCKAMTCKAGIVTTSRLQCFSPCRDENSIRLPGYCCQLCRENPIDEDTAKRDPCLQCDVVQDEWYHCYRLACPVLDCPLNLQRHLPDKCCPECRHPGQRSFRTAASEVPRIAGHCTFQLKHYPLGEVFPVDPCSKCHCQAGGLTCRRFTCPVRECHASAEFLFRPNVCCPFCHFETANSTDGANAIEKAEIPSSSCREIARNGSLVFYKHNSYWKQSTCLNCQCRNGVSACVTEECTPSEPYHCPKGWAKLKPRGQCCSHCEQLEATCSVFGDPHYETFDGLTYSFHGNRSYVLSRECVLDEDDQAAFSVITHHGDTVGGSVDRVSLYLRLIPDKKPTVLQLAEGKTLLENNLLKAIPHNTSIYSAIKNRKGHLEITVTKLGLRLAFDGRGFAELTLSVAANHKGQVCGLCGNFNNDPSDDLWIQYTDYVTNNTQKFGDSWRFKAARAPVRCKTATGVAALTEAKAYDLAQCQVLMENSFFKFCRKKLNVHRYYKNCIKDVCNCHGNVTKPCFCEAIEAYGTECANKYIWHLWQPFIAVNQLPVHPECDTIVKPAGLVKSGERD</sequence>
<protein>
    <submittedName>
        <fullName evidence="9">VWFC domain-containing protein</fullName>
    </submittedName>
</protein>
<dbReference type="InterPro" id="IPR001846">
    <property type="entry name" value="VWF_type-D"/>
</dbReference>
<comment type="subcellular location">
    <subcellularLocation>
        <location evidence="1">Secreted</location>
    </subcellularLocation>
</comment>
<keyword evidence="8" id="KW-1185">Reference proteome</keyword>
<dbReference type="SMART" id="SM00216">
    <property type="entry name" value="VWD"/>
    <property type="match status" value="1"/>
</dbReference>
<dbReference type="AlphaFoldDB" id="A0A7E4VXF7"/>
<name>A0A7E4VXF7_PANRE</name>
<organism evidence="8 9">
    <name type="scientific">Panagrellus redivivus</name>
    <name type="common">Microworm</name>
    <dbReference type="NCBI Taxonomy" id="6233"/>
    <lineage>
        <taxon>Eukaryota</taxon>
        <taxon>Metazoa</taxon>
        <taxon>Ecdysozoa</taxon>
        <taxon>Nematoda</taxon>
        <taxon>Chromadorea</taxon>
        <taxon>Rhabditida</taxon>
        <taxon>Tylenchina</taxon>
        <taxon>Panagrolaimomorpha</taxon>
        <taxon>Panagrolaimoidea</taxon>
        <taxon>Panagrolaimidae</taxon>
        <taxon>Panagrellus</taxon>
    </lineage>
</organism>
<dbReference type="PROSITE" id="PS50184">
    <property type="entry name" value="VWFC_2"/>
    <property type="match status" value="2"/>
</dbReference>
<dbReference type="InterPro" id="IPR014853">
    <property type="entry name" value="VWF/SSPO/ZAN-like_Cys-rich_dom"/>
</dbReference>
<evidence type="ECO:0000256" key="3">
    <source>
        <dbReference type="ARBA" id="ARBA00022729"/>
    </source>
</evidence>
<evidence type="ECO:0000256" key="2">
    <source>
        <dbReference type="ARBA" id="ARBA00022525"/>
    </source>
</evidence>
<reference evidence="9" key="2">
    <citation type="submission" date="2020-10" db="UniProtKB">
        <authorList>
            <consortium name="WormBaseParasite"/>
        </authorList>
    </citation>
    <scope>IDENTIFICATION</scope>
</reference>
<dbReference type="PROSITE" id="PS51233">
    <property type="entry name" value="VWFD"/>
    <property type="match status" value="1"/>
</dbReference>